<dbReference type="GO" id="GO:0005634">
    <property type="term" value="C:nucleus"/>
    <property type="evidence" value="ECO:0007669"/>
    <property type="project" value="TreeGrafter"/>
</dbReference>
<dbReference type="WBParaSite" id="EVEC_0000836901-mRNA-1">
    <property type="protein sequence ID" value="EVEC_0000836901-mRNA-1"/>
    <property type="gene ID" value="EVEC_0000836901"/>
</dbReference>
<dbReference type="Gene3D" id="3.30.470.160">
    <property type="entry name" value="Inositol polyphosphate kinase"/>
    <property type="match status" value="2"/>
</dbReference>
<evidence type="ECO:0000256" key="1">
    <source>
        <dbReference type="ARBA" id="ARBA00007374"/>
    </source>
</evidence>
<dbReference type="PANTHER" id="PTHR12400">
    <property type="entry name" value="INOSITOL POLYPHOSPHATE KINASE"/>
    <property type="match status" value="1"/>
</dbReference>
<dbReference type="GO" id="GO:0005737">
    <property type="term" value="C:cytoplasm"/>
    <property type="evidence" value="ECO:0007669"/>
    <property type="project" value="TreeGrafter"/>
</dbReference>
<dbReference type="EMBL" id="UXUI01009126">
    <property type="protein sequence ID" value="VDD93102.1"/>
    <property type="molecule type" value="Genomic_DNA"/>
</dbReference>
<keyword evidence="6" id="KW-1185">Reference proteome</keyword>
<evidence type="ECO:0000256" key="3">
    <source>
        <dbReference type="ARBA" id="ARBA00022777"/>
    </source>
</evidence>
<evidence type="ECO:0000313" key="7">
    <source>
        <dbReference type="WBParaSite" id="EVEC_0000836901-mRNA-1"/>
    </source>
</evidence>
<sequence>MVACSLIGNGCYDRLFLRVCLDLLPDGFNDDEYAAFERDDRKFQVSGHVPLMCPDEFHLCKPFCEREANFYKKMPVELAEFTPAFCGEVKVFSFSLSMDVKISSFYHQLHSLVEGSNASKICSHFIVLENITRFFQYPCVLDLKMGTRQHGDGVNEVKVMKFMEKCERSTSKKHKFSFLQKHFFFLFAQMQEVIINFFSDPGGCSLRRSLCVPVIKRLEEFKKVSFNLQLGNIIFIVLPKYYYTILQALSLVDGCRLFSASLLIVYDGDPQILVCLVDFAHATCRGLVGDVQYSGPDEGFLLGVDTLLHILKNA</sequence>
<evidence type="ECO:0000313" key="6">
    <source>
        <dbReference type="Proteomes" id="UP000274131"/>
    </source>
</evidence>
<dbReference type="EC" id="2.7.-.-" evidence="4"/>
<dbReference type="Pfam" id="PF03770">
    <property type="entry name" value="IPK"/>
    <property type="match status" value="2"/>
</dbReference>
<reference evidence="7" key="1">
    <citation type="submission" date="2017-02" db="UniProtKB">
        <authorList>
            <consortium name="WormBaseParasite"/>
        </authorList>
    </citation>
    <scope>IDENTIFICATION</scope>
</reference>
<evidence type="ECO:0000256" key="2">
    <source>
        <dbReference type="ARBA" id="ARBA00022679"/>
    </source>
</evidence>
<evidence type="ECO:0000313" key="5">
    <source>
        <dbReference type="EMBL" id="VDD93102.1"/>
    </source>
</evidence>
<reference evidence="5 6" key="2">
    <citation type="submission" date="2018-10" db="EMBL/GenBank/DDBJ databases">
        <authorList>
            <consortium name="Pathogen Informatics"/>
        </authorList>
    </citation>
    <scope>NUCLEOTIDE SEQUENCE [LARGE SCALE GENOMIC DNA]</scope>
</reference>
<protein>
    <recommendedName>
        <fullName evidence="4">Kinase</fullName>
        <ecNumber evidence="4">2.7.-.-</ecNumber>
    </recommendedName>
</protein>
<dbReference type="AlphaFoldDB" id="A0A0N4VCR5"/>
<proteinExistence type="inferred from homology"/>
<keyword evidence="2 4" id="KW-0808">Transferase</keyword>
<dbReference type="Proteomes" id="UP000274131">
    <property type="component" value="Unassembled WGS sequence"/>
</dbReference>
<dbReference type="InterPro" id="IPR038286">
    <property type="entry name" value="IPK_sf"/>
</dbReference>
<evidence type="ECO:0000256" key="4">
    <source>
        <dbReference type="RuleBase" id="RU363090"/>
    </source>
</evidence>
<dbReference type="InterPro" id="IPR005522">
    <property type="entry name" value="IPK"/>
</dbReference>
<dbReference type="STRING" id="51028.A0A0N4VCR5"/>
<dbReference type="GO" id="GO:0000828">
    <property type="term" value="F:inositol hexakisphosphate kinase activity"/>
    <property type="evidence" value="ECO:0007669"/>
    <property type="project" value="TreeGrafter"/>
</dbReference>
<dbReference type="PANTHER" id="PTHR12400:SF21">
    <property type="entry name" value="KINASE"/>
    <property type="match status" value="1"/>
</dbReference>
<organism evidence="7">
    <name type="scientific">Enterobius vermicularis</name>
    <name type="common">Human pinworm</name>
    <dbReference type="NCBI Taxonomy" id="51028"/>
    <lineage>
        <taxon>Eukaryota</taxon>
        <taxon>Metazoa</taxon>
        <taxon>Ecdysozoa</taxon>
        <taxon>Nematoda</taxon>
        <taxon>Chromadorea</taxon>
        <taxon>Rhabditida</taxon>
        <taxon>Spirurina</taxon>
        <taxon>Oxyuridomorpha</taxon>
        <taxon>Oxyuroidea</taxon>
        <taxon>Oxyuridae</taxon>
        <taxon>Enterobius</taxon>
    </lineage>
</organism>
<accession>A0A0N4VCR5</accession>
<keyword evidence="3 4" id="KW-0418">Kinase</keyword>
<dbReference type="SUPFAM" id="SSF56104">
    <property type="entry name" value="SAICAR synthase-like"/>
    <property type="match status" value="1"/>
</dbReference>
<gene>
    <name evidence="5" type="ORF">EVEC_LOCUS7853</name>
</gene>
<dbReference type="GO" id="GO:0032958">
    <property type="term" value="P:inositol phosphate biosynthetic process"/>
    <property type="evidence" value="ECO:0007669"/>
    <property type="project" value="InterPro"/>
</dbReference>
<dbReference type="OrthoDB" id="2573163at2759"/>
<comment type="similarity">
    <text evidence="1 4">Belongs to the inositol phosphokinase (IPK) family.</text>
</comment>
<dbReference type="GO" id="GO:0046854">
    <property type="term" value="P:phosphatidylinositol phosphate biosynthetic process"/>
    <property type="evidence" value="ECO:0007669"/>
    <property type="project" value="TreeGrafter"/>
</dbReference>
<name>A0A0N4VCR5_ENTVE</name>